<accession>A0A932A6H1</accession>
<proteinExistence type="predicted"/>
<name>A0A932A6H1_9BACT</name>
<dbReference type="Pfam" id="PF04972">
    <property type="entry name" value="BON"/>
    <property type="match status" value="2"/>
</dbReference>
<dbReference type="EMBL" id="JACPNR010000004">
    <property type="protein sequence ID" value="MBI2677584.1"/>
    <property type="molecule type" value="Genomic_DNA"/>
</dbReference>
<sequence length="170" mass="18158">MTTLFLAVAVMIGCSQNRANTPSVKENVEKSLDQNSLKDVKVDEDRDKGVLTLKGDVKSEQAKAQAEEIAKANAGGMIVANEISVRPEGAEGDARKISGNVDDGIDNNLKAAFVANHLDDQRINVDVKEGVVTLKGDVDTMAQRQMAEKVAAATPNVAQVVNELKVKSKK</sequence>
<dbReference type="Gene3D" id="3.30.1340.30">
    <property type="match status" value="2"/>
</dbReference>
<dbReference type="PANTHER" id="PTHR34606">
    <property type="entry name" value="BON DOMAIN-CONTAINING PROTEIN"/>
    <property type="match status" value="1"/>
</dbReference>
<feature type="domain" description="BON" evidence="1">
    <location>
        <begin position="101"/>
        <end position="168"/>
    </location>
</feature>
<dbReference type="PROSITE" id="PS50914">
    <property type="entry name" value="BON"/>
    <property type="match status" value="2"/>
</dbReference>
<evidence type="ECO:0000313" key="3">
    <source>
        <dbReference type="Proteomes" id="UP000779809"/>
    </source>
</evidence>
<evidence type="ECO:0000259" key="1">
    <source>
        <dbReference type="PROSITE" id="PS50914"/>
    </source>
</evidence>
<dbReference type="Proteomes" id="UP000779809">
    <property type="component" value="Unassembled WGS sequence"/>
</dbReference>
<gene>
    <name evidence="2" type="ORF">HYX28_02250</name>
</gene>
<dbReference type="InterPro" id="IPR051686">
    <property type="entry name" value="Lipoprotein_DolP"/>
</dbReference>
<dbReference type="InterPro" id="IPR007055">
    <property type="entry name" value="BON_dom"/>
</dbReference>
<reference evidence="2" key="1">
    <citation type="submission" date="2020-07" db="EMBL/GenBank/DDBJ databases">
        <title>Huge and variable diversity of episymbiotic CPR bacteria and DPANN archaea in groundwater ecosystems.</title>
        <authorList>
            <person name="He C.Y."/>
            <person name="Keren R."/>
            <person name="Whittaker M."/>
            <person name="Farag I.F."/>
            <person name="Doudna J."/>
            <person name="Cate J.H.D."/>
            <person name="Banfield J.F."/>
        </authorList>
    </citation>
    <scope>NUCLEOTIDE SEQUENCE</scope>
    <source>
        <strain evidence="2">NC_groundwater_580_Pr5_B-0.1um_64_19</strain>
    </source>
</reference>
<feature type="domain" description="BON" evidence="1">
    <location>
        <begin position="16"/>
        <end position="87"/>
    </location>
</feature>
<comment type="caution">
    <text evidence="2">The sequence shown here is derived from an EMBL/GenBank/DDBJ whole genome shotgun (WGS) entry which is preliminary data.</text>
</comment>
<evidence type="ECO:0000313" key="2">
    <source>
        <dbReference type="EMBL" id="MBI2677584.1"/>
    </source>
</evidence>
<dbReference type="PANTHER" id="PTHR34606:SF15">
    <property type="entry name" value="BON DOMAIN-CONTAINING PROTEIN"/>
    <property type="match status" value="1"/>
</dbReference>
<protein>
    <submittedName>
        <fullName evidence="2">BON domain-containing protein</fullName>
    </submittedName>
</protein>
<dbReference type="AlphaFoldDB" id="A0A932A6H1"/>
<organism evidence="2 3">
    <name type="scientific">Candidatus Korobacter versatilis</name>
    <dbReference type="NCBI Taxonomy" id="658062"/>
    <lineage>
        <taxon>Bacteria</taxon>
        <taxon>Pseudomonadati</taxon>
        <taxon>Acidobacteriota</taxon>
        <taxon>Terriglobia</taxon>
        <taxon>Terriglobales</taxon>
        <taxon>Candidatus Korobacteraceae</taxon>
        <taxon>Candidatus Korobacter</taxon>
    </lineage>
</organism>